<name>A0A834ITM6_RHYFE</name>
<keyword evidence="3" id="KW-1185">Reference proteome</keyword>
<feature type="region of interest" description="Disordered" evidence="1">
    <location>
        <begin position="1"/>
        <end position="52"/>
    </location>
</feature>
<comment type="caution">
    <text evidence="2">The sequence shown here is derived from an EMBL/GenBank/DDBJ whole genome shotgun (WGS) entry which is preliminary data.</text>
</comment>
<protein>
    <submittedName>
        <fullName evidence="2">Uncharacterized protein</fullName>
    </submittedName>
</protein>
<dbReference type="AlphaFoldDB" id="A0A834ITM6"/>
<accession>A0A834ITM6</accession>
<organism evidence="2 3">
    <name type="scientific">Rhynchophorus ferrugineus</name>
    <name type="common">Red palm weevil</name>
    <name type="synonym">Curculio ferrugineus</name>
    <dbReference type="NCBI Taxonomy" id="354439"/>
    <lineage>
        <taxon>Eukaryota</taxon>
        <taxon>Metazoa</taxon>
        <taxon>Ecdysozoa</taxon>
        <taxon>Arthropoda</taxon>
        <taxon>Hexapoda</taxon>
        <taxon>Insecta</taxon>
        <taxon>Pterygota</taxon>
        <taxon>Neoptera</taxon>
        <taxon>Endopterygota</taxon>
        <taxon>Coleoptera</taxon>
        <taxon>Polyphaga</taxon>
        <taxon>Cucujiformia</taxon>
        <taxon>Curculionidae</taxon>
        <taxon>Dryophthorinae</taxon>
        <taxon>Rhynchophorus</taxon>
    </lineage>
</organism>
<proteinExistence type="predicted"/>
<dbReference type="Proteomes" id="UP000625711">
    <property type="component" value="Unassembled WGS sequence"/>
</dbReference>
<dbReference type="EMBL" id="JAACXV010000069">
    <property type="protein sequence ID" value="KAF7284808.1"/>
    <property type="molecule type" value="Genomic_DNA"/>
</dbReference>
<evidence type="ECO:0000256" key="1">
    <source>
        <dbReference type="SAM" id="MobiDB-lite"/>
    </source>
</evidence>
<reference evidence="2" key="1">
    <citation type="submission" date="2020-08" db="EMBL/GenBank/DDBJ databases">
        <title>Genome sequencing and assembly of the red palm weevil Rhynchophorus ferrugineus.</title>
        <authorList>
            <person name="Dias G.B."/>
            <person name="Bergman C.M."/>
            <person name="Manee M."/>
        </authorList>
    </citation>
    <scope>NUCLEOTIDE SEQUENCE</scope>
    <source>
        <strain evidence="2">AA-2017</strain>
        <tissue evidence="2">Whole larva</tissue>
    </source>
</reference>
<gene>
    <name evidence="2" type="ORF">GWI33_021566</name>
</gene>
<evidence type="ECO:0000313" key="3">
    <source>
        <dbReference type="Proteomes" id="UP000625711"/>
    </source>
</evidence>
<feature type="compositionally biased region" description="Polar residues" evidence="1">
    <location>
        <begin position="1"/>
        <end position="20"/>
    </location>
</feature>
<evidence type="ECO:0000313" key="2">
    <source>
        <dbReference type="EMBL" id="KAF7284808.1"/>
    </source>
</evidence>
<sequence>MSSRFRGNVRLCSNSNSQQHENGDTGKKNKNLPNRRAVKNRRPLPRNNFSVPVGSLARERKRRNSLEEEVQAVVDLYVFWKRRQQTKGRRKNAIVRRVRACSTPPRHMAVYVDNLPWPSSRFAFVTCRDHIERKSGSATQNRARNNNHFHFGTRPSNGKSSMMVYLIRKMSDAIYRKDDFITTIAEFKCYFTEDNERIGSDILRAIGSVYAPALDRDEPSENDGIHTRLFLMARSC</sequence>